<evidence type="ECO:0000256" key="4">
    <source>
        <dbReference type="ARBA" id="ARBA00013346"/>
    </source>
</evidence>
<dbReference type="Pfam" id="PF01135">
    <property type="entry name" value="PCMT"/>
    <property type="match status" value="1"/>
</dbReference>
<protein>
    <recommendedName>
        <fullName evidence="4">Protein-L-isoaspartate O-methyltransferase</fullName>
        <ecNumber evidence="3">2.1.1.77</ecNumber>
    </recommendedName>
    <alternativeName>
        <fullName evidence="11">L-isoaspartyl protein carboxyl methyltransferase</fullName>
    </alternativeName>
    <alternativeName>
        <fullName evidence="9">Protein L-isoaspartyl methyltransferase</fullName>
    </alternativeName>
    <alternativeName>
        <fullName evidence="10">Protein-beta-aspartate methyltransferase</fullName>
    </alternativeName>
</protein>
<evidence type="ECO:0000313" key="12">
    <source>
        <dbReference type="EMBL" id="PSK89904.1"/>
    </source>
</evidence>
<dbReference type="PANTHER" id="PTHR11579">
    <property type="entry name" value="PROTEIN-L-ISOASPARTATE O-METHYLTRANSFERASE"/>
    <property type="match status" value="1"/>
</dbReference>
<evidence type="ECO:0000256" key="8">
    <source>
        <dbReference type="ARBA" id="ARBA00022691"/>
    </source>
</evidence>
<dbReference type="GO" id="GO:0004719">
    <property type="term" value="F:protein-L-isoaspartate (D-aspartate) O-methyltransferase activity"/>
    <property type="evidence" value="ECO:0007669"/>
    <property type="project" value="UniProtKB-EC"/>
</dbReference>
<dbReference type="GO" id="GO:0005737">
    <property type="term" value="C:cytoplasm"/>
    <property type="evidence" value="ECO:0007669"/>
    <property type="project" value="UniProtKB-SubCell"/>
</dbReference>
<evidence type="ECO:0000256" key="7">
    <source>
        <dbReference type="ARBA" id="ARBA00022679"/>
    </source>
</evidence>
<evidence type="ECO:0000256" key="11">
    <source>
        <dbReference type="ARBA" id="ARBA00031350"/>
    </source>
</evidence>
<evidence type="ECO:0000256" key="1">
    <source>
        <dbReference type="ARBA" id="ARBA00004496"/>
    </source>
</evidence>
<evidence type="ECO:0000256" key="2">
    <source>
        <dbReference type="ARBA" id="ARBA00005369"/>
    </source>
</evidence>
<comment type="subcellular location">
    <subcellularLocation>
        <location evidence="1">Cytoplasm</location>
    </subcellularLocation>
</comment>
<dbReference type="AlphaFoldDB" id="A0A2P8CY40"/>
<proteinExistence type="inferred from homology"/>
<keyword evidence="7 12" id="KW-0808">Transferase</keyword>
<dbReference type="SUPFAM" id="SSF53335">
    <property type="entry name" value="S-adenosyl-L-methionine-dependent methyltransferases"/>
    <property type="match status" value="1"/>
</dbReference>
<keyword evidence="6 12" id="KW-0489">Methyltransferase</keyword>
<dbReference type="CDD" id="cd02440">
    <property type="entry name" value="AdoMet_MTases"/>
    <property type="match status" value="1"/>
</dbReference>
<dbReference type="RefSeq" id="WP_106585969.1">
    <property type="nucleotide sequence ID" value="NZ_PYGA01000024.1"/>
</dbReference>
<dbReference type="NCBIfam" id="TIGR04364">
    <property type="entry name" value="methyltran_FxLD"/>
    <property type="match status" value="1"/>
</dbReference>
<dbReference type="OrthoDB" id="4035289at2"/>
<keyword evidence="13" id="KW-1185">Reference proteome</keyword>
<dbReference type="InterPro" id="IPR027573">
    <property type="entry name" value="Methyltran_FxLD"/>
</dbReference>
<evidence type="ECO:0000256" key="3">
    <source>
        <dbReference type="ARBA" id="ARBA00011890"/>
    </source>
</evidence>
<dbReference type="InterPro" id="IPR029063">
    <property type="entry name" value="SAM-dependent_MTases_sf"/>
</dbReference>
<dbReference type="GO" id="GO:0032259">
    <property type="term" value="P:methylation"/>
    <property type="evidence" value="ECO:0007669"/>
    <property type="project" value="UniProtKB-KW"/>
</dbReference>
<evidence type="ECO:0000256" key="6">
    <source>
        <dbReference type="ARBA" id="ARBA00022603"/>
    </source>
</evidence>
<dbReference type="EMBL" id="PYGA01000024">
    <property type="protein sequence ID" value="PSK89904.1"/>
    <property type="molecule type" value="Genomic_DNA"/>
</dbReference>
<evidence type="ECO:0000313" key="13">
    <source>
        <dbReference type="Proteomes" id="UP000240542"/>
    </source>
</evidence>
<reference evidence="12 13" key="1">
    <citation type="submission" date="2018-03" db="EMBL/GenBank/DDBJ databases">
        <title>Genomic Encyclopedia of Archaeal and Bacterial Type Strains, Phase II (KMG-II): from individual species to whole genera.</title>
        <authorList>
            <person name="Goeker M."/>
        </authorList>
    </citation>
    <scope>NUCLEOTIDE SEQUENCE [LARGE SCALE GENOMIC DNA]</scope>
    <source>
        <strain evidence="12 13">DSM 45312</strain>
    </source>
</reference>
<sequence length="401" mass="42829">MIDTDHTPESLRAALVDQLRADHYVRSARVERALREVPRHLFVPDASTADAYANESVTTHRDGTGTIRSCASAPSVVAMMLEQLDVQPGHRVLEIGAGTGYNAALLRELTGPGGQVTTIDIDTDVVEGARTGLAAAGYDDVTVLARDGALGDDAHAPYDRIIVTVGAWDVPSAWRDQLSAAGRMVVPLRFRGTTRTIAFAGSPDRLESRSMQLCGFIPMRGHADGEHALALDGDDVTLYYDEDQEIAPASGILDQPRTEAWSGVTVAGSESFDGVWLRLATAEPGTCRITATPSAVERGRATPAIPSLSPALAEGASLSYFTYRRLTGDGPARAELGAIGHGPAGDDLAERICNQIRVWDQDRSAVPTVEAVPSGTSDEQLPRGFVVDKRHSRLVLNWPTT</sequence>
<keyword evidence="5" id="KW-0963">Cytoplasm</keyword>
<keyword evidence="8" id="KW-0949">S-adenosyl-L-methionine</keyword>
<name>A0A2P8CY40_9ACTN</name>
<comment type="similarity">
    <text evidence="2">Belongs to the methyltransferase superfamily. L-isoaspartyl/D-aspartyl protein methyltransferase family.</text>
</comment>
<evidence type="ECO:0000256" key="10">
    <source>
        <dbReference type="ARBA" id="ARBA00031323"/>
    </source>
</evidence>
<dbReference type="InterPro" id="IPR000682">
    <property type="entry name" value="PCMT"/>
</dbReference>
<organism evidence="12 13">
    <name type="scientific">Murinocardiopsis flavida</name>
    <dbReference type="NCBI Taxonomy" id="645275"/>
    <lineage>
        <taxon>Bacteria</taxon>
        <taxon>Bacillati</taxon>
        <taxon>Actinomycetota</taxon>
        <taxon>Actinomycetes</taxon>
        <taxon>Streptosporangiales</taxon>
        <taxon>Nocardiopsidaceae</taxon>
        <taxon>Murinocardiopsis</taxon>
    </lineage>
</organism>
<evidence type="ECO:0000256" key="5">
    <source>
        <dbReference type="ARBA" id="ARBA00022490"/>
    </source>
</evidence>
<comment type="caution">
    <text evidence="12">The sequence shown here is derived from an EMBL/GenBank/DDBJ whole genome shotgun (WGS) entry which is preliminary data.</text>
</comment>
<dbReference type="Proteomes" id="UP000240542">
    <property type="component" value="Unassembled WGS sequence"/>
</dbReference>
<evidence type="ECO:0000256" key="9">
    <source>
        <dbReference type="ARBA" id="ARBA00030757"/>
    </source>
</evidence>
<dbReference type="PANTHER" id="PTHR11579:SF0">
    <property type="entry name" value="PROTEIN-L-ISOASPARTATE(D-ASPARTATE) O-METHYLTRANSFERASE"/>
    <property type="match status" value="1"/>
</dbReference>
<dbReference type="Gene3D" id="3.40.50.150">
    <property type="entry name" value="Vaccinia Virus protein VP39"/>
    <property type="match status" value="1"/>
</dbReference>
<accession>A0A2P8CY40</accession>
<dbReference type="EC" id="2.1.1.77" evidence="3"/>
<gene>
    <name evidence="12" type="ORF">CLV63_1248</name>
</gene>